<dbReference type="AlphaFoldDB" id="J9QXM0"/>
<sequence>MTLKTQMMKKIYCLREIYSSLLMLSKYTLFYLKKTRNIIFF</sequence>
<evidence type="ECO:0000313" key="2">
    <source>
        <dbReference type="Proteomes" id="UP000006276"/>
    </source>
</evidence>
<dbReference type="EMBL" id="CP003787">
    <property type="protein sequence ID" value="AFR35015.1"/>
    <property type="molecule type" value="Genomic_DNA"/>
</dbReference>
<gene>
    <name evidence="1" type="ORF">B739_0411</name>
</gene>
<evidence type="ECO:0000313" key="1">
    <source>
        <dbReference type="EMBL" id="AFR35015.1"/>
    </source>
</evidence>
<name>J9QXM0_RIEAN</name>
<organism evidence="1 2">
    <name type="scientific">Riemerella anatipestifer RA-CH-1</name>
    <dbReference type="NCBI Taxonomy" id="1228997"/>
    <lineage>
        <taxon>Bacteria</taxon>
        <taxon>Pseudomonadati</taxon>
        <taxon>Bacteroidota</taxon>
        <taxon>Flavobacteriia</taxon>
        <taxon>Flavobacteriales</taxon>
        <taxon>Weeksellaceae</taxon>
        <taxon>Riemerella</taxon>
    </lineage>
</organism>
<accession>J9QXM0</accession>
<protein>
    <submittedName>
        <fullName evidence="1">Uncharacterized protein</fullName>
    </submittedName>
</protein>
<dbReference type="Proteomes" id="UP000006276">
    <property type="component" value="Chromosome"/>
</dbReference>
<dbReference type="KEGG" id="rag:B739_0411"/>
<dbReference type="HOGENOM" id="CLU_3275951_0_0_10"/>
<reference evidence="1 2" key="1">
    <citation type="submission" date="2012-09" db="EMBL/GenBank/DDBJ databases">
        <title>Riemerella anatipestifer vaccine strains.</title>
        <authorList>
            <person name="Chun C.A."/>
            <person name="Shu W.M."/>
            <person name="Kang Z.D."/>
            <person name="Jia W.X."/>
        </authorList>
    </citation>
    <scope>NUCLEOTIDE SEQUENCE [LARGE SCALE GENOMIC DNA]</scope>
    <source>
        <strain evidence="1 2">RA-CH-1</strain>
    </source>
</reference>
<dbReference type="PATRIC" id="fig|1228997.3.peg.407"/>
<keyword evidence="2" id="KW-1185">Reference proteome</keyword>
<proteinExistence type="predicted"/>